<feature type="compositionally biased region" description="Basic residues" evidence="1">
    <location>
        <begin position="312"/>
        <end position="323"/>
    </location>
</feature>
<comment type="caution">
    <text evidence="2">The sequence shown here is derived from an EMBL/GenBank/DDBJ whole genome shotgun (WGS) entry which is preliminary data.</text>
</comment>
<dbReference type="EMBL" id="JBAHYK010000266">
    <property type="protein sequence ID" value="KAL0575878.1"/>
    <property type="molecule type" value="Genomic_DNA"/>
</dbReference>
<proteinExistence type="predicted"/>
<gene>
    <name evidence="2" type="ORF">V5O48_006100</name>
</gene>
<evidence type="ECO:0000256" key="1">
    <source>
        <dbReference type="SAM" id="MobiDB-lite"/>
    </source>
</evidence>
<evidence type="ECO:0000313" key="2">
    <source>
        <dbReference type="EMBL" id="KAL0575878.1"/>
    </source>
</evidence>
<organism evidence="2 3">
    <name type="scientific">Marasmius crinis-equi</name>
    <dbReference type="NCBI Taxonomy" id="585013"/>
    <lineage>
        <taxon>Eukaryota</taxon>
        <taxon>Fungi</taxon>
        <taxon>Dikarya</taxon>
        <taxon>Basidiomycota</taxon>
        <taxon>Agaricomycotina</taxon>
        <taxon>Agaricomycetes</taxon>
        <taxon>Agaricomycetidae</taxon>
        <taxon>Agaricales</taxon>
        <taxon>Marasmiineae</taxon>
        <taxon>Marasmiaceae</taxon>
        <taxon>Marasmius</taxon>
    </lineage>
</organism>
<name>A0ABR3FLB4_9AGAR</name>
<accession>A0ABR3FLB4</accession>
<dbReference type="Proteomes" id="UP001465976">
    <property type="component" value="Unassembled WGS sequence"/>
</dbReference>
<feature type="region of interest" description="Disordered" evidence="1">
    <location>
        <begin position="286"/>
        <end position="323"/>
    </location>
</feature>
<reference evidence="2 3" key="1">
    <citation type="submission" date="2024-02" db="EMBL/GenBank/DDBJ databases">
        <title>A draft genome for the cacao thread blight pathogen Marasmius crinis-equi.</title>
        <authorList>
            <person name="Cohen S.P."/>
            <person name="Baruah I.K."/>
            <person name="Amoako-Attah I."/>
            <person name="Bukari Y."/>
            <person name="Meinhardt L.W."/>
            <person name="Bailey B.A."/>
        </authorList>
    </citation>
    <scope>NUCLEOTIDE SEQUENCE [LARGE SCALE GENOMIC DNA]</scope>
    <source>
        <strain evidence="2 3">GH-76</strain>
    </source>
</reference>
<sequence>MSRREAQALYEVDIPEEDFDEYERTEGEANAKADWKRLVEECATEIRANRKHLSSTKKYNCLEDEYYLSRYHTIESQVKRELGGNPSECFVNLYRELILWHDAERPSLSPIEHTVSIFETLDVSVSSLLNWIALRKAKFPIPEERTRQFGKLQQLTQFLTECANELMDAVEAEDGMTSLKHDYKSGSLKFMDRELGERFTSKDLIGSKYSKIFLSRRIDSPSWLPLTTPMEDGTNSTTIPEHLSAKVGTNYTLRDVPKLQMRHPLFLAPRKHGWIKNDEGIWVERRAEEEAKAGNQRGPEMPQWSRTDGGRLRRNPKRKLSPT</sequence>
<evidence type="ECO:0000313" key="3">
    <source>
        <dbReference type="Proteomes" id="UP001465976"/>
    </source>
</evidence>
<protein>
    <submittedName>
        <fullName evidence="2">Uncharacterized protein</fullName>
    </submittedName>
</protein>
<keyword evidence="3" id="KW-1185">Reference proteome</keyword>